<sequence>MDKDGTLVVVSPPVASLSSVASLSPVTSPSLVASPFPIASPSLVASPSPIASPSLVALLPFDEDTEETFVDSDYELAIKELQQTLDALNIRNPLLIKDLLEFEEKNMKVHQQFNDKDLIEAATEIEHIENEVVIELLTGKEQLDILHSALRIVDERIDD</sequence>
<dbReference type="Proteomes" id="UP000789759">
    <property type="component" value="Unassembled WGS sequence"/>
</dbReference>
<gene>
    <name evidence="1" type="ORF">CPELLU_LOCUS15327</name>
</gene>
<accession>A0A9N9J494</accession>
<evidence type="ECO:0000313" key="2">
    <source>
        <dbReference type="Proteomes" id="UP000789759"/>
    </source>
</evidence>
<dbReference type="EMBL" id="CAJVQA010019969">
    <property type="protein sequence ID" value="CAG8761393.1"/>
    <property type="molecule type" value="Genomic_DNA"/>
</dbReference>
<dbReference type="AlphaFoldDB" id="A0A9N9J494"/>
<dbReference type="OrthoDB" id="2394465at2759"/>
<proteinExistence type="predicted"/>
<feature type="non-terminal residue" evidence="1">
    <location>
        <position position="159"/>
    </location>
</feature>
<protein>
    <submittedName>
        <fullName evidence="1">9058_t:CDS:1</fullName>
    </submittedName>
</protein>
<reference evidence="1" key="1">
    <citation type="submission" date="2021-06" db="EMBL/GenBank/DDBJ databases">
        <authorList>
            <person name="Kallberg Y."/>
            <person name="Tangrot J."/>
            <person name="Rosling A."/>
        </authorList>
    </citation>
    <scope>NUCLEOTIDE SEQUENCE</scope>
    <source>
        <strain evidence="1">FL966</strain>
    </source>
</reference>
<keyword evidence="2" id="KW-1185">Reference proteome</keyword>
<comment type="caution">
    <text evidence="1">The sequence shown here is derived from an EMBL/GenBank/DDBJ whole genome shotgun (WGS) entry which is preliminary data.</text>
</comment>
<evidence type="ECO:0000313" key="1">
    <source>
        <dbReference type="EMBL" id="CAG8761393.1"/>
    </source>
</evidence>
<organism evidence="1 2">
    <name type="scientific">Cetraspora pellucida</name>
    <dbReference type="NCBI Taxonomy" id="1433469"/>
    <lineage>
        <taxon>Eukaryota</taxon>
        <taxon>Fungi</taxon>
        <taxon>Fungi incertae sedis</taxon>
        <taxon>Mucoromycota</taxon>
        <taxon>Glomeromycotina</taxon>
        <taxon>Glomeromycetes</taxon>
        <taxon>Diversisporales</taxon>
        <taxon>Gigasporaceae</taxon>
        <taxon>Cetraspora</taxon>
    </lineage>
</organism>
<name>A0A9N9J494_9GLOM</name>